<dbReference type="EMBL" id="SMAR01000006">
    <property type="protein sequence ID" value="TCT41821.1"/>
    <property type="molecule type" value="Genomic_DNA"/>
</dbReference>
<dbReference type="CDD" id="cd16325">
    <property type="entry name" value="LolA"/>
    <property type="match status" value="1"/>
</dbReference>
<reference evidence="2 3" key="1">
    <citation type="submission" date="2019-03" db="EMBL/GenBank/DDBJ databases">
        <title>Freshwater and sediment microbial communities from various areas in North America, analyzing microbe dynamics in response to fracking.</title>
        <authorList>
            <person name="Lamendella R."/>
        </authorList>
    </citation>
    <scope>NUCLEOTIDE SEQUENCE [LARGE SCALE GENOMIC DNA]</scope>
    <source>
        <strain evidence="2 3">175.2</strain>
    </source>
</reference>
<evidence type="ECO:0000313" key="2">
    <source>
        <dbReference type="EMBL" id="TCT41821.1"/>
    </source>
</evidence>
<name>A0A4R3P021_9HYPH</name>
<sequence>MNNSKTTVTRRNTALSRRVLLAGGMTALAGLFIPVSGFAQQGGDVPLPTKRDGSVQVAQAGIQPSGALAQKIADHFSSVKTMTGDFMQFGPRGDQTTGNFYLERPGKLRFNYDPPSTLKVIADGRNVAVGNGELSTWDFYPLSRTPLSLLLADKIDLEHRMVRDVQENSGLTFIVLGDKSIFGDQLITLIFDSKTFELRQWTITDAQGKDTTVILSNVRTGVQFGRSVFRIDYSAIMASPGSDN</sequence>
<dbReference type="AlphaFoldDB" id="A0A4R3P021"/>
<accession>A0A4R3P021</accession>
<protein>
    <submittedName>
        <fullName evidence="2">Outer membrane lipoprotein-sorting protein</fullName>
    </submittedName>
</protein>
<dbReference type="InterPro" id="IPR004564">
    <property type="entry name" value="OM_lipoprot_carrier_LolA-like"/>
</dbReference>
<organism evidence="2 3">
    <name type="scientific">Martelella mediterranea</name>
    <dbReference type="NCBI Taxonomy" id="293089"/>
    <lineage>
        <taxon>Bacteria</taxon>
        <taxon>Pseudomonadati</taxon>
        <taxon>Pseudomonadota</taxon>
        <taxon>Alphaproteobacteria</taxon>
        <taxon>Hyphomicrobiales</taxon>
        <taxon>Aurantimonadaceae</taxon>
        <taxon>Martelella</taxon>
    </lineage>
</organism>
<evidence type="ECO:0000256" key="1">
    <source>
        <dbReference type="ARBA" id="ARBA00022729"/>
    </source>
</evidence>
<dbReference type="PANTHER" id="PTHR35869">
    <property type="entry name" value="OUTER-MEMBRANE LIPOPROTEIN CARRIER PROTEIN"/>
    <property type="match status" value="1"/>
</dbReference>
<dbReference type="Gene3D" id="2.50.20.10">
    <property type="entry name" value="Lipoprotein localisation LolA/LolB/LppX"/>
    <property type="match status" value="1"/>
</dbReference>
<gene>
    <name evidence="2" type="ORF">EDC90_100679</name>
</gene>
<keyword evidence="1" id="KW-0732">Signal</keyword>
<dbReference type="Proteomes" id="UP000295097">
    <property type="component" value="Unassembled WGS sequence"/>
</dbReference>
<keyword evidence="2" id="KW-0449">Lipoprotein</keyword>
<dbReference type="SUPFAM" id="SSF89392">
    <property type="entry name" value="Prokaryotic lipoproteins and lipoprotein localization factors"/>
    <property type="match status" value="1"/>
</dbReference>
<dbReference type="InterPro" id="IPR029046">
    <property type="entry name" value="LolA/LolB/LppX"/>
</dbReference>
<dbReference type="RefSeq" id="WP_165972758.1">
    <property type="nucleotide sequence ID" value="NZ_SMAR01000006.1"/>
</dbReference>
<dbReference type="Pfam" id="PF03548">
    <property type="entry name" value="LolA"/>
    <property type="match status" value="1"/>
</dbReference>
<proteinExistence type="predicted"/>
<evidence type="ECO:0000313" key="3">
    <source>
        <dbReference type="Proteomes" id="UP000295097"/>
    </source>
</evidence>
<comment type="caution">
    <text evidence="2">The sequence shown here is derived from an EMBL/GenBank/DDBJ whole genome shotgun (WGS) entry which is preliminary data.</text>
</comment>
<dbReference type="PANTHER" id="PTHR35869:SF1">
    <property type="entry name" value="OUTER-MEMBRANE LIPOPROTEIN CARRIER PROTEIN"/>
    <property type="match status" value="1"/>
</dbReference>
<keyword evidence="3" id="KW-1185">Reference proteome</keyword>